<feature type="domain" description="F-box" evidence="2">
    <location>
        <begin position="55"/>
        <end position="103"/>
    </location>
</feature>
<dbReference type="OrthoDB" id="10679183at2759"/>
<dbReference type="EMBL" id="RBNI01003364">
    <property type="protein sequence ID" value="RUP48414.1"/>
    <property type="molecule type" value="Genomic_DNA"/>
</dbReference>
<feature type="region of interest" description="Disordered" evidence="1">
    <location>
        <begin position="1"/>
        <end position="20"/>
    </location>
</feature>
<dbReference type="InterPro" id="IPR001810">
    <property type="entry name" value="F-box_dom"/>
</dbReference>
<comment type="caution">
    <text evidence="3">The sequence shown here is derived from an EMBL/GenBank/DDBJ whole genome shotgun (WGS) entry which is preliminary data.</text>
</comment>
<evidence type="ECO:0000313" key="3">
    <source>
        <dbReference type="EMBL" id="RUP48414.1"/>
    </source>
</evidence>
<dbReference type="AlphaFoldDB" id="A0A433DC56"/>
<evidence type="ECO:0000256" key="1">
    <source>
        <dbReference type="SAM" id="MobiDB-lite"/>
    </source>
</evidence>
<evidence type="ECO:0000313" key="4">
    <source>
        <dbReference type="Proteomes" id="UP000268093"/>
    </source>
</evidence>
<protein>
    <recommendedName>
        <fullName evidence="2">F-box domain-containing protein</fullName>
    </recommendedName>
</protein>
<gene>
    <name evidence="3" type="ORF">BC936DRAFT_144593</name>
</gene>
<sequence length="280" mass="31624">MDPLSIPTDPPTSPTSPTIHPSPLVDLSSAEDLCALSALLGVTTPEEDDPRHPTSPTLLSLPYEILLHILASMPYHACWRLAFVDKLLRQCVFDHIEQTLRRNIVTGRWSFVMEVQLTDSYGEREIYLGHSPHLNRRTLDLHISLEGTNQLTNIDLSWPPPMLPVIIRLALHKSPPVTARQSRSSWVFLERVLGTGCVDTRFGYEEHEDAIAVASKVARWSLVAEVGDHAAAAYVSYSEWHWGGHARELQRGGIEFSELRFLMPRLLAEIDWVENKKAVW</sequence>
<dbReference type="Proteomes" id="UP000268093">
    <property type="component" value="Unassembled WGS sequence"/>
</dbReference>
<organism evidence="3 4">
    <name type="scientific">Jimgerdemannia flammicorona</name>
    <dbReference type="NCBI Taxonomy" id="994334"/>
    <lineage>
        <taxon>Eukaryota</taxon>
        <taxon>Fungi</taxon>
        <taxon>Fungi incertae sedis</taxon>
        <taxon>Mucoromycota</taxon>
        <taxon>Mucoromycotina</taxon>
        <taxon>Endogonomycetes</taxon>
        <taxon>Endogonales</taxon>
        <taxon>Endogonaceae</taxon>
        <taxon>Jimgerdemannia</taxon>
    </lineage>
</organism>
<name>A0A433DC56_9FUNG</name>
<dbReference type="PROSITE" id="PS50181">
    <property type="entry name" value="FBOX"/>
    <property type="match status" value="1"/>
</dbReference>
<reference evidence="3 4" key="1">
    <citation type="journal article" date="2018" name="New Phytol.">
        <title>Phylogenomics of Endogonaceae and evolution of mycorrhizas within Mucoromycota.</title>
        <authorList>
            <person name="Chang Y."/>
            <person name="Desiro A."/>
            <person name="Na H."/>
            <person name="Sandor L."/>
            <person name="Lipzen A."/>
            <person name="Clum A."/>
            <person name="Barry K."/>
            <person name="Grigoriev I.V."/>
            <person name="Martin F.M."/>
            <person name="Stajich J.E."/>
            <person name="Smith M.E."/>
            <person name="Bonito G."/>
            <person name="Spatafora J.W."/>
        </authorList>
    </citation>
    <scope>NUCLEOTIDE SEQUENCE [LARGE SCALE GENOMIC DNA]</scope>
    <source>
        <strain evidence="3 4">GMNB39</strain>
    </source>
</reference>
<keyword evidence="4" id="KW-1185">Reference proteome</keyword>
<accession>A0A433DC56</accession>
<dbReference type="SUPFAM" id="SSF81383">
    <property type="entry name" value="F-box domain"/>
    <property type="match status" value="1"/>
</dbReference>
<dbReference type="InterPro" id="IPR036047">
    <property type="entry name" value="F-box-like_dom_sf"/>
</dbReference>
<proteinExistence type="predicted"/>
<evidence type="ECO:0000259" key="2">
    <source>
        <dbReference type="PROSITE" id="PS50181"/>
    </source>
</evidence>